<name>A0A4V2XR89_9ACTN</name>
<dbReference type="AlphaFoldDB" id="A0A4V2XR89"/>
<dbReference type="PANTHER" id="PTHR46825:SF7">
    <property type="entry name" value="D-ALANYL-D-ALANINE CARBOXYPEPTIDASE"/>
    <property type="match status" value="1"/>
</dbReference>
<dbReference type="InterPro" id="IPR001466">
    <property type="entry name" value="Beta-lactam-related"/>
</dbReference>
<keyword evidence="1" id="KW-0732">Signal</keyword>
<keyword evidence="3" id="KW-0378">Hydrolase</keyword>
<dbReference type="Proteomes" id="UP000295075">
    <property type="component" value="Unassembled WGS sequence"/>
</dbReference>
<dbReference type="Gene3D" id="3.40.710.10">
    <property type="entry name" value="DD-peptidase/beta-lactamase superfamily"/>
    <property type="match status" value="1"/>
</dbReference>
<evidence type="ECO:0000256" key="1">
    <source>
        <dbReference type="SAM" id="SignalP"/>
    </source>
</evidence>
<feature type="chain" id="PRO_5020235367" evidence="1">
    <location>
        <begin position="30"/>
        <end position="391"/>
    </location>
</feature>
<reference evidence="3 4" key="1">
    <citation type="submission" date="2019-03" db="EMBL/GenBank/DDBJ databases">
        <title>Draft genome sequences of novel Actinobacteria.</title>
        <authorList>
            <person name="Sahin N."/>
            <person name="Ay H."/>
            <person name="Saygin H."/>
        </authorList>
    </citation>
    <scope>NUCLEOTIDE SEQUENCE [LARGE SCALE GENOMIC DNA]</scope>
    <source>
        <strain evidence="3 4">JCM 30547</strain>
    </source>
</reference>
<evidence type="ECO:0000313" key="3">
    <source>
        <dbReference type="EMBL" id="TDC28935.1"/>
    </source>
</evidence>
<dbReference type="GO" id="GO:0016787">
    <property type="term" value="F:hydrolase activity"/>
    <property type="evidence" value="ECO:0007669"/>
    <property type="project" value="UniProtKB-KW"/>
</dbReference>
<dbReference type="RefSeq" id="WP_132407854.1">
    <property type="nucleotide sequence ID" value="NZ_SMKA01000068.1"/>
</dbReference>
<feature type="domain" description="Beta-lactamase-related" evidence="2">
    <location>
        <begin position="38"/>
        <end position="352"/>
    </location>
</feature>
<dbReference type="EMBL" id="SMKA01000068">
    <property type="protein sequence ID" value="TDC28935.1"/>
    <property type="molecule type" value="Genomic_DNA"/>
</dbReference>
<dbReference type="Pfam" id="PF00144">
    <property type="entry name" value="Beta-lactamase"/>
    <property type="match status" value="1"/>
</dbReference>
<organism evidence="3 4">
    <name type="scientific">Kribbella albertanoniae</name>
    <dbReference type="NCBI Taxonomy" id="1266829"/>
    <lineage>
        <taxon>Bacteria</taxon>
        <taxon>Bacillati</taxon>
        <taxon>Actinomycetota</taxon>
        <taxon>Actinomycetes</taxon>
        <taxon>Propionibacteriales</taxon>
        <taxon>Kribbellaceae</taxon>
        <taxon>Kribbella</taxon>
    </lineage>
</organism>
<keyword evidence="4" id="KW-1185">Reference proteome</keyword>
<dbReference type="SUPFAM" id="SSF56601">
    <property type="entry name" value="beta-lactamase/transpeptidase-like"/>
    <property type="match status" value="1"/>
</dbReference>
<gene>
    <name evidence="3" type="ORF">E1261_17215</name>
</gene>
<comment type="caution">
    <text evidence="3">The sequence shown here is derived from an EMBL/GenBank/DDBJ whole genome shotgun (WGS) entry which is preliminary data.</text>
</comment>
<dbReference type="InterPro" id="IPR012338">
    <property type="entry name" value="Beta-lactam/transpept-like"/>
</dbReference>
<evidence type="ECO:0000259" key="2">
    <source>
        <dbReference type="Pfam" id="PF00144"/>
    </source>
</evidence>
<dbReference type="OrthoDB" id="9809635at2"/>
<accession>A0A4V2XR89</accession>
<protein>
    <submittedName>
        <fullName evidence="3">Class A beta-lactamase-related serine hydrolase</fullName>
    </submittedName>
</protein>
<sequence>MNSRVKRFLAAAVSLGVLAGLAVPGAASAVPAGRPEVQAAMQSFVDAGFGGIQVRVNDRQGEWVGSAGVRKLGSPAKPSTDGSFWVGSVTKTVTATVVLQLVAEGKVKLDDPVAGYLPRLGLDRRITPRMLLQHTSGLFAYTGELYDDGTVVPGIPVVGQEWVDNRFHRYTPEELVRFALSKPARFAPGTGQNYSNTNYTLALLLIEKVTGHSYADEVRRRIVRPLGLTRTVVPGNRTQLPGPHAHGYYRYTDNGGESKLVDVSRMNLSLLAGAGDMISTTKDLHTFISALMSGKLVPAPLLAQMRDPHGKLGYGLGLFVQDLGPSCGGTVYQHNGSPPAGYGAIMYSSPDGTKTLTASVTMGAADINPATEFPKALGKLLTATFCTPNGS</sequence>
<evidence type="ECO:0000313" key="4">
    <source>
        <dbReference type="Proteomes" id="UP000295075"/>
    </source>
</evidence>
<proteinExistence type="predicted"/>
<feature type="signal peptide" evidence="1">
    <location>
        <begin position="1"/>
        <end position="29"/>
    </location>
</feature>
<dbReference type="InterPro" id="IPR050491">
    <property type="entry name" value="AmpC-like"/>
</dbReference>
<dbReference type="PANTHER" id="PTHR46825">
    <property type="entry name" value="D-ALANYL-D-ALANINE-CARBOXYPEPTIDASE/ENDOPEPTIDASE AMPH"/>
    <property type="match status" value="1"/>
</dbReference>